<dbReference type="AlphaFoldDB" id="A0A285RWR0"/>
<protein>
    <submittedName>
        <fullName evidence="1">Uncharacterized protein</fullName>
    </submittedName>
</protein>
<gene>
    <name evidence="1" type="ORF">SAMN02910411_1528</name>
</gene>
<dbReference type="EMBL" id="OBMR01000004">
    <property type="protein sequence ID" value="SOB98731.1"/>
    <property type="molecule type" value="Genomic_DNA"/>
</dbReference>
<evidence type="ECO:0000313" key="1">
    <source>
        <dbReference type="EMBL" id="SOB98731.1"/>
    </source>
</evidence>
<dbReference type="RefSeq" id="WP_097076040.1">
    <property type="nucleotide sequence ID" value="NZ_OBMR01000004.1"/>
</dbReference>
<organism evidence="1 2">
    <name type="scientific">Pseudobutyrivibrio ruminis DSM 9787</name>
    <dbReference type="NCBI Taxonomy" id="1123011"/>
    <lineage>
        <taxon>Bacteria</taxon>
        <taxon>Bacillati</taxon>
        <taxon>Bacillota</taxon>
        <taxon>Clostridia</taxon>
        <taxon>Lachnospirales</taxon>
        <taxon>Lachnospiraceae</taxon>
        <taxon>Pseudobutyrivibrio</taxon>
    </lineage>
</organism>
<name>A0A285RWR0_9FIRM</name>
<accession>A0A285RWR0</accession>
<proteinExistence type="predicted"/>
<sequence>MGKFDSAADVRIYDYKTRSIHEEKCCLLMFRENGKIACLGNECMQYIGRSELESEPCIPIKLGRVVDYTAAENFFKYLHRIYIKKTNGKPRLFKRSNKILLFLHEPCSEVDKKIYMDLMAFLGYANVILITSETNLGGMSPEEAIWSSEEVHGKIDCAFEIGKKDLREYARYAEQELKKDLKRWGCEGDEE</sequence>
<evidence type="ECO:0000313" key="2">
    <source>
        <dbReference type="Proteomes" id="UP000219563"/>
    </source>
</evidence>
<reference evidence="1 2" key="1">
    <citation type="submission" date="2017-08" db="EMBL/GenBank/DDBJ databases">
        <authorList>
            <person name="de Groot N.N."/>
        </authorList>
    </citation>
    <scope>NUCLEOTIDE SEQUENCE [LARGE SCALE GENOMIC DNA]</scope>
    <source>
        <strain evidence="1 2">DSM 9787</strain>
    </source>
</reference>
<dbReference type="Proteomes" id="UP000219563">
    <property type="component" value="Unassembled WGS sequence"/>
</dbReference>